<sequence>MKPCLFSSPYTLSDASDTKRKHLSTAWIFEKLKEETPEFLDKVHVIPGDVSLPNLEMNGGDTQLLLEEVSVVFHCAAVVNFTKPL</sequence>
<gene>
    <name evidence="2" type="ORF">AVEN_34137_1</name>
</gene>
<comment type="caution">
    <text evidence="2">The sequence shown here is derived from an EMBL/GenBank/DDBJ whole genome shotgun (WGS) entry which is preliminary data.</text>
</comment>
<dbReference type="InterPro" id="IPR013120">
    <property type="entry name" value="FAR_NAD-bd"/>
</dbReference>
<dbReference type="Proteomes" id="UP000499080">
    <property type="component" value="Unassembled WGS sequence"/>
</dbReference>
<dbReference type="AlphaFoldDB" id="A0A4Y2QNH0"/>
<dbReference type="EMBL" id="BGPR01139628">
    <property type="protein sequence ID" value="GBN64826.1"/>
    <property type="molecule type" value="Genomic_DNA"/>
</dbReference>
<dbReference type="Pfam" id="PF07993">
    <property type="entry name" value="NAD_binding_4"/>
    <property type="match status" value="1"/>
</dbReference>
<feature type="non-terminal residue" evidence="2">
    <location>
        <position position="85"/>
    </location>
</feature>
<evidence type="ECO:0000259" key="1">
    <source>
        <dbReference type="Pfam" id="PF07993"/>
    </source>
</evidence>
<feature type="domain" description="Thioester reductase (TE)" evidence="1">
    <location>
        <begin position="19"/>
        <end position="85"/>
    </location>
</feature>
<dbReference type="OrthoDB" id="6422683at2759"/>
<accession>A0A4Y2QNH0</accession>
<dbReference type="Gene3D" id="3.40.50.720">
    <property type="entry name" value="NAD(P)-binding Rossmann-like Domain"/>
    <property type="match status" value="1"/>
</dbReference>
<protein>
    <recommendedName>
        <fullName evidence="1">Thioester reductase (TE) domain-containing protein</fullName>
    </recommendedName>
</protein>
<organism evidence="2 3">
    <name type="scientific">Araneus ventricosus</name>
    <name type="common">Orbweaver spider</name>
    <name type="synonym">Epeira ventricosa</name>
    <dbReference type="NCBI Taxonomy" id="182803"/>
    <lineage>
        <taxon>Eukaryota</taxon>
        <taxon>Metazoa</taxon>
        <taxon>Ecdysozoa</taxon>
        <taxon>Arthropoda</taxon>
        <taxon>Chelicerata</taxon>
        <taxon>Arachnida</taxon>
        <taxon>Araneae</taxon>
        <taxon>Araneomorphae</taxon>
        <taxon>Entelegynae</taxon>
        <taxon>Araneoidea</taxon>
        <taxon>Araneidae</taxon>
        <taxon>Araneus</taxon>
    </lineage>
</organism>
<name>A0A4Y2QNH0_ARAVE</name>
<reference evidence="2 3" key="1">
    <citation type="journal article" date="2019" name="Sci. Rep.">
        <title>Orb-weaving spider Araneus ventricosus genome elucidates the spidroin gene catalogue.</title>
        <authorList>
            <person name="Kono N."/>
            <person name="Nakamura H."/>
            <person name="Ohtoshi R."/>
            <person name="Moran D.A.P."/>
            <person name="Shinohara A."/>
            <person name="Yoshida Y."/>
            <person name="Fujiwara M."/>
            <person name="Mori M."/>
            <person name="Tomita M."/>
            <person name="Arakawa K."/>
        </authorList>
    </citation>
    <scope>NUCLEOTIDE SEQUENCE [LARGE SCALE GENOMIC DNA]</scope>
</reference>
<evidence type="ECO:0000313" key="3">
    <source>
        <dbReference type="Proteomes" id="UP000499080"/>
    </source>
</evidence>
<keyword evidence="3" id="KW-1185">Reference proteome</keyword>
<evidence type="ECO:0000313" key="2">
    <source>
        <dbReference type="EMBL" id="GBN64826.1"/>
    </source>
</evidence>
<proteinExistence type="predicted"/>